<dbReference type="EMBL" id="JAJSOW010000106">
    <property type="protein sequence ID" value="KAI9162238.1"/>
    <property type="molecule type" value="Genomic_DNA"/>
</dbReference>
<gene>
    <name evidence="1" type="ORF">LWI28_025218</name>
</gene>
<name>A0AAD5NKM0_ACENE</name>
<comment type="caution">
    <text evidence="1">The sequence shown here is derived from an EMBL/GenBank/DDBJ whole genome shotgun (WGS) entry which is preliminary data.</text>
</comment>
<reference evidence="1" key="2">
    <citation type="submission" date="2023-02" db="EMBL/GenBank/DDBJ databases">
        <authorList>
            <person name="Swenson N.G."/>
            <person name="Wegrzyn J.L."/>
            <person name="Mcevoy S.L."/>
        </authorList>
    </citation>
    <scope>NUCLEOTIDE SEQUENCE</scope>
    <source>
        <strain evidence="1">91603</strain>
        <tissue evidence="1">Leaf</tissue>
    </source>
</reference>
<organism evidence="1 2">
    <name type="scientific">Acer negundo</name>
    <name type="common">Box elder</name>
    <dbReference type="NCBI Taxonomy" id="4023"/>
    <lineage>
        <taxon>Eukaryota</taxon>
        <taxon>Viridiplantae</taxon>
        <taxon>Streptophyta</taxon>
        <taxon>Embryophyta</taxon>
        <taxon>Tracheophyta</taxon>
        <taxon>Spermatophyta</taxon>
        <taxon>Magnoliopsida</taxon>
        <taxon>eudicotyledons</taxon>
        <taxon>Gunneridae</taxon>
        <taxon>Pentapetalae</taxon>
        <taxon>rosids</taxon>
        <taxon>malvids</taxon>
        <taxon>Sapindales</taxon>
        <taxon>Sapindaceae</taxon>
        <taxon>Hippocastanoideae</taxon>
        <taxon>Acereae</taxon>
        <taxon>Acer</taxon>
    </lineage>
</organism>
<evidence type="ECO:0000313" key="1">
    <source>
        <dbReference type="EMBL" id="KAI9162238.1"/>
    </source>
</evidence>
<reference evidence="1" key="1">
    <citation type="journal article" date="2022" name="Plant J.">
        <title>Strategies of tolerance reflected in two North American maple genomes.</title>
        <authorList>
            <person name="McEvoy S.L."/>
            <person name="Sezen U.U."/>
            <person name="Trouern-Trend A."/>
            <person name="McMahon S.M."/>
            <person name="Schaberg P.G."/>
            <person name="Yang J."/>
            <person name="Wegrzyn J.L."/>
            <person name="Swenson N.G."/>
        </authorList>
    </citation>
    <scope>NUCLEOTIDE SEQUENCE</scope>
    <source>
        <strain evidence="1">91603</strain>
    </source>
</reference>
<sequence>MLQVEELETTEEFSTVVVAVLEDLEDERLRKVEVEVGRFGSLDLRETIYRVGKDAATNRVRRFDEEEGKSLGVEGGCSG</sequence>
<dbReference type="Proteomes" id="UP001064489">
    <property type="component" value="Chromosome 2"/>
</dbReference>
<evidence type="ECO:0000313" key="2">
    <source>
        <dbReference type="Proteomes" id="UP001064489"/>
    </source>
</evidence>
<proteinExistence type="predicted"/>
<protein>
    <submittedName>
        <fullName evidence="1">Uncharacterized protein</fullName>
    </submittedName>
</protein>
<dbReference type="AlphaFoldDB" id="A0AAD5NKM0"/>
<keyword evidence="2" id="KW-1185">Reference proteome</keyword>
<accession>A0AAD5NKM0</accession>